<dbReference type="Gene3D" id="1.25.40.10">
    <property type="entry name" value="Tetratricopeptide repeat domain"/>
    <property type="match status" value="1"/>
</dbReference>
<comment type="function">
    <text evidence="1">Plays a role in nonsense-mediated mRNA decay.</text>
</comment>
<sequence length="1008" mass="111729">MQVNSGSAGEGWVVALVRCVFSAGQWWGGAVKSHEWILAPNPNACLPPAARLTSNSTAIPRLFCRTRPRTATPRTATPRTQHRSPTSPWVRPPLTPPARRRPPPRAPRASQWNTPATTHAIPCSVPLSDLPADRGVTHELRRRMHKEGMAANTEQLDRRARAIEHHLYTRADGDASCAELAAVLDEYRAACESLTFAHWEHASATDVEQKLWAAHLKVNAIFRQEHKILKRSKDHVVEIRKFQKNYLHFIKASQRYYRHYILNLDAHFDGIPELRKIAHKWKDDGTLHSPAGYYPHHYPSAHTTLASKSSPRPRIPAALKTNVFHSCHHTLIHLGDLSRYRETELVDKDKEHNWGPAKGYYDLAADIYPDSGHAHNQLAVVSREDGDHFRSVYHLYRSLACKLPYPQAKSNLETEFRRIIAAWDKGLLISNHKSADGNTGRALVAWFVRLHSKIYKGEEFAAHDELEGEVLSHLAIELKERPLDSILPKIILINLAAEYFATVQMQAASPPEHIMRTYFYFLRLNVKTFFILLQVLQPELERLSEADDVTHQNGDNARQLSDKITAVARRILPGLRLYSTWFARYWQVLNANIADTLTTVDVQELWKAYAATLTLLTSSFPVDQLPQENYMLEEDTDTIGFQPLMSPDTMKVWYNGELLKPKWMDIERNHPNVEMLMRIKDLLIDGLLLTQNADAPLDLAGTRFIYREEGLPSELLASPNARPDGSPVLSPRAVDMPLFPSTAPISDDQKSYSVAAASESASTTVAKDTAMRSMVDDLVGADDGLDPLPEEDENMPPTPPEQTFEDTTVVNDNTFAPAPFSINDLVNSVKNYRPLSPAPGAAMLSASMQRSGSTSSIRGPAHLPSLPDGQWNQNSIWATGMHGSPNPSSPAMMNGFDTRRPTLNGASSPSLSGHVRGGSANSHLSTDAATPATARASRPISGGLGSGAAWGNPNGTGSTWGSFSGSSYNGFQNGYTHDVHMASPLMFSSYQDKAQSSWGRTPPNGQGG</sequence>
<dbReference type="InterPro" id="IPR011990">
    <property type="entry name" value="TPR-like_helical_dom_sf"/>
</dbReference>
<accession>A0A8H7J1N0</accession>
<dbReference type="InterPro" id="IPR045153">
    <property type="entry name" value="Est1/Ebs1-like"/>
</dbReference>
<feature type="compositionally biased region" description="Low complexity" evidence="2">
    <location>
        <begin position="925"/>
        <end position="939"/>
    </location>
</feature>
<keyword evidence="1" id="KW-0866">Nonsense-mediated mRNA decay</keyword>
<dbReference type="Pfam" id="PF10374">
    <property type="entry name" value="EST1"/>
    <property type="match status" value="1"/>
</dbReference>
<evidence type="ECO:0000256" key="1">
    <source>
        <dbReference type="RuleBase" id="RU369098"/>
    </source>
</evidence>
<evidence type="ECO:0000259" key="3">
    <source>
        <dbReference type="Pfam" id="PF10373"/>
    </source>
</evidence>
<evidence type="ECO:0000259" key="4">
    <source>
        <dbReference type="Pfam" id="PF10374"/>
    </source>
</evidence>
<keyword evidence="6" id="KW-1185">Reference proteome</keyword>
<keyword evidence="1" id="KW-0539">Nucleus</keyword>
<reference evidence="5" key="1">
    <citation type="submission" date="2018-12" db="EMBL/GenBank/DDBJ databases">
        <authorList>
            <person name="Syme R.A."/>
            <person name="Farfan-Caceres L."/>
            <person name="Lichtenzveig J."/>
        </authorList>
    </citation>
    <scope>NUCLEOTIDE SEQUENCE</scope>
    <source>
        <strain evidence="5">Al4</strain>
    </source>
</reference>
<dbReference type="EMBL" id="RZGK01000011">
    <property type="protein sequence ID" value="KAF9695521.1"/>
    <property type="molecule type" value="Genomic_DNA"/>
</dbReference>
<dbReference type="GO" id="GO:0000184">
    <property type="term" value="P:nuclear-transcribed mRNA catabolic process, nonsense-mediated decay"/>
    <property type="evidence" value="ECO:0007669"/>
    <property type="project" value="UniProtKB-KW"/>
</dbReference>
<dbReference type="SUPFAM" id="SSF48452">
    <property type="entry name" value="TPR-like"/>
    <property type="match status" value="1"/>
</dbReference>
<protein>
    <recommendedName>
        <fullName evidence="1">Nonsense-mediated mRNA decay factor</fullName>
    </recommendedName>
</protein>
<gene>
    <name evidence="5" type="ORF">EKO04_006400</name>
</gene>
<dbReference type="PANTHER" id="PTHR15696">
    <property type="entry name" value="SMG-7 SUPPRESSOR WITH MORPHOLOGICAL EFFECT ON GENITALIA PROTEIN 7"/>
    <property type="match status" value="1"/>
</dbReference>
<dbReference type="InterPro" id="IPR018834">
    <property type="entry name" value="DNA/RNA-bd_Est1-type"/>
</dbReference>
<dbReference type="PANTHER" id="PTHR15696:SF36">
    <property type="entry name" value="NONSENSE-MEDIATED MRNA DECAY FACTOR"/>
    <property type="match status" value="1"/>
</dbReference>
<feature type="domain" description="Telomerase activating protein Est1-like N-terminal" evidence="4">
    <location>
        <begin position="206"/>
        <end position="343"/>
    </location>
</feature>
<dbReference type="OrthoDB" id="69928at2759"/>
<dbReference type="InterPro" id="IPR019458">
    <property type="entry name" value="Est1-like_N"/>
</dbReference>
<organism evidence="5 6">
    <name type="scientific">Ascochyta lentis</name>
    <dbReference type="NCBI Taxonomy" id="205686"/>
    <lineage>
        <taxon>Eukaryota</taxon>
        <taxon>Fungi</taxon>
        <taxon>Dikarya</taxon>
        <taxon>Ascomycota</taxon>
        <taxon>Pezizomycotina</taxon>
        <taxon>Dothideomycetes</taxon>
        <taxon>Pleosporomycetidae</taxon>
        <taxon>Pleosporales</taxon>
        <taxon>Pleosporineae</taxon>
        <taxon>Didymellaceae</taxon>
        <taxon>Ascochyta</taxon>
    </lineage>
</organism>
<feature type="region of interest" description="Disordered" evidence="2">
    <location>
        <begin position="63"/>
        <end position="128"/>
    </location>
</feature>
<name>A0A8H7J1N0_9PLEO</name>
<comment type="subcellular location">
    <subcellularLocation>
        <location evidence="1">Nucleus</location>
    </subcellularLocation>
</comment>
<reference evidence="5" key="2">
    <citation type="submission" date="2020-09" db="EMBL/GenBank/DDBJ databases">
        <title>Reference genome assembly for Australian Ascochyta lentis isolate Al4.</title>
        <authorList>
            <person name="Lee R.C."/>
            <person name="Farfan-Caceres L.M."/>
            <person name="Debler J.W."/>
            <person name="Williams A.H."/>
            <person name="Henares B.M."/>
        </authorList>
    </citation>
    <scope>NUCLEOTIDE SEQUENCE</scope>
    <source>
        <strain evidence="5">Al4</strain>
    </source>
</reference>
<feature type="domain" description="DNA/RNA-binding" evidence="3">
    <location>
        <begin position="357"/>
        <end position="646"/>
    </location>
</feature>
<dbReference type="Pfam" id="PF10373">
    <property type="entry name" value="EST1_DNA_bind"/>
    <property type="match status" value="1"/>
</dbReference>
<dbReference type="Proteomes" id="UP000651452">
    <property type="component" value="Unassembled WGS sequence"/>
</dbReference>
<proteinExistence type="predicted"/>
<dbReference type="AlphaFoldDB" id="A0A8H7J1N0"/>
<feature type="compositionally biased region" description="Low complexity" evidence="2">
    <location>
        <begin position="69"/>
        <end position="79"/>
    </location>
</feature>
<comment type="caution">
    <text evidence="5">The sequence shown here is derived from an EMBL/GenBank/DDBJ whole genome shotgun (WGS) entry which is preliminary data.</text>
</comment>
<dbReference type="GO" id="GO:0005634">
    <property type="term" value="C:nucleus"/>
    <property type="evidence" value="ECO:0007669"/>
    <property type="project" value="UniProtKB-SubCell"/>
</dbReference>
<feature type="region of interest" description="Disordered" evidence="2">
    <location>
        <begin position="873"/>
        <end position="950"/>
    </location>
</feature>
<evidence type="ECO:0000313" key="5">
    <source>
        <dbReference type="EMBL" id="KAF9695521.1"/>
    </source>
</evidence>
<evidence type="ECO:0000313" key="6">
    <source>
        <dbReference type="Proteomes" id="UP000651452"/>
    </source>
</evidence>
<evidence type="ECO:0000256" key="2">
    <source>
        <dbReference type="SAM" id="MobiDB-lite"/>
    </source>
</evidence>